<dbReference type="Proteomes" id="UP001732700">
    <property type="component" value="Chromosome 6D"/>
</dbReference>
<proteinExistence type="predicted"/>
<evidence type="ECO:0000313" key="2">
    <source>
        <dbReference type="Proteomes" id="UP001732700"/>
    </source>
</evidence>
<name>A0ACD5ZHC4_AVESA</name>
<dbReference type="EnsemblPlants" id="AVESA.00010b.r2.6DG1163220.1">
    <property type="protein sequence ID" value="AVESA.00010b.r2.6DG1163220.1.CDS.1"/>
    <property type="gene ID" value="AVESA.00010b.r2.6DG1163220"/>
</dbReference>
<evidence type="ECO:0000313" key="1">
    <source>
        <dbReference type="EnsemblPlants" id="AVESA.00010b.r2.6DG1163220.1.CDS.1"/>
    </source>
</evidence>
<sequence>MMQHAVDPWAFARPPPPGFFGLGSSCARQAVADVPTSPRTPPPAIFGLGPSFARQAIDADAPARPRPPPPGFSRPRRALPPPPCEIPVPPKLPKRAAPPAPVSTDAAEKPSATKRQRLCPDYEDEIDVNLRLMEQNPEERPRPDYLKTVQQDRVSPSARASLVGWMDAFVRRYGLADGTLHRAVAYVDRFLSARAMDTHSGYELRLLGATAVFVAAKYEDRRTVLALDADKIAQYGGFDTRKEVLDMERRMVEALGYQLGGPTAHTFVGHFTRHAQGEEELKIQRMAHRLADRSLLDYACLGYLPSVVAASAIFLARCALNPPDVLAWSTEMQQLTGYNVLDLGGCLPAMYYFSQSIICDTRC</sequence>
<reference evidence="1" key="2">
    <citation type="submission" date="2025-09" db="UniProtKB">
        <authorList>
            <consortium name="EnsemblPlants"/>
        </authorList>
    </citation>
    <scope>IDENTIFICATION</scope>
</reference>
<organism evidence="1 2">
    <name type="scientific">Avena sativa</name>
    <name type="common">Oat</name>
    <dbReference type="NCBI Taxonomy" id="4498"/>
    <lineage>
        <taxon>Eukaryota</taxon>
        <taxon>Viridiplantae</taxon>
        <taxon>Streptophyta</taxon>
        <taxon>Embryophyta</taxon>
        <taxon>Tracheophyta</taxon>
        <taxon>Spermatophyta</taxon>
        <taxon>Magnoliopsida</taxon>
        <taxon>Liliopsida</taxon>
        <taxon>Poales</taxon>
        <taxon>Poaceae</taxon>
        <taxon>BOP clade</taxon>
        <taxon>Pooideae</taxon>
        <taxon>Poodae</taxon>
        <taxon>Poeae</taxon>
        <taxon>Poeae Chloroplast Group 1 (Aveneae type)</taxon>
        <taxon>Aveninae</taxon>
        <taxon>Avena</taxon>
    </lineage>
</organism>
<accession>A0ACD5ZHC4</accession>
<keyword evidence="2" id="KW-1185">Reference proteome</keyword>
<protein>
    <submittedName>
        <fullName evidence="1">Uncharacterized protein</fullName>
    </submittedName>
</protein>
<reference evidence="1" key="1">
    <citation type="submission" date="2021-05" db="EMBL/GenBank/DDBJ databases">
        <authorList>
            <person name="Scholz U."/>
            <person name="Mascher M."/>
            <person name="Fiebig A."/>
        </authorList>
    </citation>
    <scope>NUCLEOTIDE SEQUENCE [LARGE SCALE GENOMIC DNA]</scope>
</reference>